<accession>A0ABR2S7M3</accession>
<organism evidence="1 2">
    <name type="scientific">Hibiscus sabdariffa</name>
    <name type="common">roselle</name>
    <dbReference type="NCBI Taxonomy" id="183260"/>
    <lineage>
        <taxon>Eukaryota</taxon>
        <taxon>Viridiplantae</taxon>
        <taxon>Streptophyta</taxon>
        <taxon>Embryophyta</taxon>
        <taxon>Tracheophyta</taxon>
        <taxon>Spermatophyta</taxon>
        <taxon>Magnoliopsida</taxon>
        <taxon>eudicotyledons</taxon>
        <taxon>Gunneridae</taxon>
        <taxon>Pentapetalae</taxon>
        <taxon>rosids</taxon>
        <taxon>malvids</taxon>
        <taxon>Malvales</taxon>
        <taxon>Malvaceae</taxon>
        <taxon>Malvoideae</taxon>
        <taxon>Hibiscus</taxon>
    </lineage>
</organism>
<gene>
    <name evidence="1" type="ORF">V6N11_010974</name>
</gene>
<sequence length="158" mass="17675">MPKIKETHPTNQGIPWDSPPFHNNLRHGLVVRDNSVTRIRFHEPYDDGDVVSDTLERHRDCDVGLEGVDGSTVVVSESGGFGFEGEEVMTEYKDEAAPKIYSSLDLYSLITEIPARPKPLVLLKYNYKPIVFTFSALKSTPINLACFISSKKGPDCDF</sequence>
<proteinExistence type="predicted"/>
<evidence type="ECO:0000313" key="1">
    <source>
        <dbReference type="EMBL" id="KAK9020962.1"/>
    </source>
</evidence>
<name>A0ABR2S7M3_9ROSI</name>
<reference evidence="1 2" key="1">
    <citation type="journal article" date="2024" name="G3 (Bethesda)">
        <title>Genome assembly of Hibiscus sabdariffa L. provides insights into metabolisms of medicinal natural products.</title>
        <authorList>
            <person name="Kim T."/>
        </authorList>
    </citation>
    <scope>NUCLEOTIDE SEQUENCE [LARGE SCALE GENOMIC DNA]</scope>
    <source>
        <strain evidence="1">TK-2024</strain>
        <tissue evidence="1">Old leaves</tissue>
    </source>
</reference>
<comment type="caution">
    <text evidence="1">The sequence shown here is derived from an EMBL/GenBank/DDBJ whole genome shotgun (WGS) entry which is preliminary data.</text>
</comment>
<protein>
    <submittedName>
        <fullName evidence="1">Uncharacterized protein</fullName>
    </submittedName>
</protein>
<dbReference type="Proteomes" id="UP001396334">
    <property type="component" value="Unassembled WGS sequence"/>
</dbReference>
<keyword evidence="2" id="KW-1185">Reference proteome</keyword>
<evidence type="ECO:0000313" key="2">
    <source>
        <dbReference type="Proteomes" id="UP001396334"/>
    </source>
</evidence>
<dbReference type="EMBL" id="JBBPBN010000016">
    <property type="protein sequence ID" value="KAK9020962.1"/>
    <property type="molecule type" value="Genomic_DNA"/>
</dbReference>